<feature type="region of interest" description="Disordered" evidence="1">
    <location>
        <begin position="191"/>
        <end position="370"/>
    </location>
</feature>
<feature type="compositionally biased region" description="Polar residues" evidence="1">
    <location>
        <begin position="204"/>
        <end position="228"/>
    </location>
</feature>
<dbReference type="PROSITE" id="PS50940">
    <property type="entry name" value="CHIT_BIND_II"/>
    <property type="match status" value="1"/>
</dbReference>
<evidence type="ECO:0000256" key="2">
    <source>
        <dbReference type="SAM" id="SignalP"/>
    </source>
</evidence>
<dbReference type="EMBL" id="GBHO01026507">
    <property type="protein sequence ID" value="JAG17097.1"/>
    <property type="molecule type" value="Transcribed_RNA"/>
</dbReference>
<proteinExistence type="predicted"/>
<feature type="compositionally biased region" description="Low complexity" evidence="1">
    <location>
        <begin position="288"/>
        <end position="321"/>
    </location>
</feature>
<gene>
    <name evidence="4" type="primary">ZAN_5</name>
    <name evidence="4" type="ORF">CM83_37605</name>
</gene>
<dbReference type="SUPFAM" id="SSF57625">
    <property type="entry name" value="Invertebrate chitin-binding proteins"/>
    <property type="match status" value="1"/>
</dbReference>
<feature type="domain" description="Chitin-binding type-2" evidence="3">
    <location>
        <begin position="25"/>
        <end position="94"/>
    </location>
</feature>
<protein>
    <submittedName>
        <fullName evidence="4">Zonadhesin</fullName>
    </submittedName>
</protein>
<feature type="compositionally biased region" description="Polar residues" evidence="1">
    <location>
        <begin position="264"/>
        <end position="275"/>
    </location>
</feature>
<dbReference type="GO" id="GO:0005576">
    <property type="term" value="C:extracellular region"/>
    <property type="evidence" value="ECO:0007669"/>
    <property type="project" value="InterPro"/>
</dbReference>
<feature type="signal peptide" evidence="2">
    <location>
        <begin position="1"/>
        <end position="26"/>
    </location>
</feature>
<dbReference type="GO" id="GO:0008061">
    <property type="term" value="F:chitin binding"/>
    <property type="evidence" value="ECO:0007669"/>
    <property type="project" value="InterPro"/>
</dbReference>
<dbReference type="AlphaFoldDB" id="A0A0A9X8T5"/>
<keyword evidence="2" id="KW-0732">Signal</keyword>
<accession>A0A0A9X8T5</accession>
<feature type="compositionally biased region" description="Low complexity" evidence="1">
    <location>
        <begin position="346"/>
        <end position="370"/>
    </location>
</feature>
<organism evidence="4">
    <name type="scientific">Lygus hesperus</name>
    <name type="common">Western plant bug</name>
    <dbReference type="NCBI Taxonomy" id="30085"/>
    <lineage>
        <taxon>Eukaryota</taxon>
        <taxon>Metazoa</taxon>
        <taxon>Ecdysozoa</taxon>
        <taxon>Arthropoda</taxon>
        <taxon>Hexapoda</taxon>
        <taxon>Insecta</taxon>
        <taxon>Pterygota</taxon>
        <taxon>Neoptera</taxon>
        <taxon>Paraneoptera</taxon>
        <taxon>Hemiptera</taxon>
        <taxon>Heteroptera</taxon>
        <taxon>Panheteroptera</taxon>
        <taxon>Cimicomorpha</taxon>
        <taxon>Miridae</taxon>
        <taxon>Mirini</taxon>
        <taxon>Lygus</taxon>
    </lineage>
</organism>
<feature type="compositionally biased region" description="Low complexity" evidence="1">
    <location>
        <begin position="237"/>
        <end position="263"/>
    </location>
</feature>
<evidence type="ECO:0000256" key="1">
    <source>
        <dbReference type="SAM" id="MobiDB-lite"/>
    </source>
</evidence>
<evidence type="ECO:0000259" key="3">
    <source>
        <dbReference type="PROSITE" id="PS50940"/>
    </source>
</evidence>
<feature type="compositionally biased region" description="Polar residues" evidence="1">
    <location>
        <begin position="334"/>
        <end position="345"/>
    </location>
</feature>
<name>A0A0A9X8T5_LYGHE</name>
<dbReference type="InterPro" id="IPR002557">
    <property type="entry name" value="Chitin-bd_dom"/>
</dbReference>
<reference evidence="4" key="2">
    <citation type="submission" date="2014-07" db="EMBL/GenBank/DDBJ databases">
        <authorList>
            <person name="Hull J."/>
        </authorList>
    </citation>
    <scope>NUCLEOTIDE SEQUENCE</scope>
</reference>
<feature type="non-terminal residue" evidence="4">
    <location>
        <position position="370"/>
    </location>
</feature>
<sequence length="370" mass="39530">MSRFTLAVSTVTILASVLTSIGYTAGQCPSTETGQLRYIFYPSVTQDFTLCTSNLTASYDCPNGFVYKPRSSIYDYSPLCTFRRAGRFTFDCRQNGNGSYSGDVTLYATCANGNAIAVNECPKGMNFMKKTRSCEMGCLNVGIFGVSEQEYYTCTYDYKKYRYTMKSEKCPPDTEFLDDYDVCLVDGNSIPTPPSSTPSGMTTVFPSNSSSTSENPFFSPTESSSVPSIPTDVTLEPTTYPTDSSSFSTDSSSPTDSSSSFTTELPTVITSSGSPTIPAVPTDGTINPSDMTSEPSTDPTDSSSSPNESSSVSSPDLPTYSTSGPSDIPGVLTDGTTIPTEMTSESTTDPTNSYYSTTDSSSIPPTYSPT</sequence>
<reference evidence="4" key="1">
    <citation type="journal article" date="2014" name="PLoS ONE">
        <title>Transcriptome-Based Identification of ABC Transporters in the Western Tarnished Plant Bug Lygus hesperus.</title>
        <authorList>
            <person name="Hull J.J."/>
            <person name="Chaney K."/>
            <person name="Geib S.M."/>
            <person name="Fabrick J.A."/>
            <person name="Brent C.S."/>
            <person name="Walsh D."/>
            <person name="Lavine L.C."/>
        </authorList>
    </citation>
    <scope>NUCLEOTIDE SEQUENCE</scope>
</reference>
<dbReference type="InterPro" id="IPR036508">
    <property type="entry name" value="Chitin-bd_dom_sf"/>
</dbReference>
<feature type="chain" id="PRO_5002069800" evidence="2">
    <location>
        <begin position="27"/>
        <end position="370"/>
    </location>
</feature>
<evidence type="ECO:0000313" key="4">
    <source>
        <dbReference type="EMBL" id="JAG17097.1"/>
    </source>
</evidence>